<organism evidence="1 2">
    <name type="scientific">Rhizoclosmatium globosum</name>
    <dbReference type="NCBI Taxonomy" id="329046"/>
    <lineage>
        <taxon>Eukaryota</taxon>
        <taxon>Fungi</taxon>
        <taxon>Fungi incertae sedis</taxon>
        <taxon>Chytridiomycota</taxon>
        <taxon>Chytridiomycota incertae sedis</taxon>
        <taxon>Chytridiomycetes</taxon>
        <taxon>Chytridiales</taxon>
        <taxon>Chytriomycetaceae</taxon>
        <taxon>Rhizoclosmatium</taxon>
    </lineage>
</organism>
<dbReference type="Gene3D" id="3.40.50.150">
    <property type="entry name" value="Vaccinia Virus protein VP39"/>
    <property type="match status" value="1"/>
</dbReference>
<dbReference type="PANTHER" id="PTHR47739">
    <property type="entry name" value="TRNA1(VAL) (ADENINE(37)-N6)-METHYLTRANSFERASE"/>
    <property type="match status" value="1"/>
</dbReference>
<dbReference type="EMBL" id="MCGO01000002">
    <property type="protein sequence ID" value="ORY53052.1"/>
    <property type="molecule type" value="Genomic_DNA"/>
</dbReference>
<dbReference type="InterPro" id="IPR050210">
    <property type="entry name" value="tRNA_Adenine-N(6)_MTase"/>
</dbReference>
<dbReference type="InterPro" id="IPR029063">
    <property type="entry name" value="SAM-dependent_MTases_sf"/>
</dbReference>
<reference evidence="1 2" key="1">
    <citation type="submission" date="2016-07" db="EMBL/GenBank/DDBJ databases">
        <title>Pervasive Adenine N6-methylation of Active Genes in Fungi.</title>
        <authorList>
            <consortium name="DOE Joint Genome Institute"/>
            <person name="Mondo S.J."/>
            <person name="Dannebaum R.O."/>
            <person name="Kuo R.C."/>
            <person name="Labutti K."/>
            <person name="Haridas S."/>
            <person name="Kuo A."/>
            <person name="Salamov A."/>
            <person name="Ahrendt S.R."/>
            <person name="Lipzen A."/>
            <person name="Sullivan W."/>
            <person name="Andreopoulos W.B."/>
            <person name="Clum A."/>
            <person name="Lindquist E."/>
            <person name="Daum C."/>
            <person name="Ramamoorthy G.K."/>
            <person name="Gryganskyi A."/>
            <person name="Culley D."/>
            <person name="Magnuson J.K."/>
            <person name="James T.Y."/>
            <person name="O'Malley M.A."/>
            <person name="Stajich J.E."/>
            <person name="Spatafora J.W."/>
            <person name="Visel A."/>
            <person name="Grigoriev I.V."/>
        </authorList>
    </citation>
    <scope>NUCLEOTIDE SEQUENCE [LARGE SCALE GENOMIC DNA]</scope>
    <source>
        <strain evidence="1 2">JEL800</strain>
    </source>
</reference>
<dbReference type="OrthoDB" id="2099474at2759"/>
<sequence length="268" mass="30033">MITALCGHWSIFQLVQGHRYTTDDLSCAAIAILEYTTKGLPSPKRHIDIGCGLGSVLLFVKWQFHDSLEMSIGIEAQEKHVELARKSVSVNMGNQDSNDTVISEVRHGDLRSLAEGNLQLLNEAEENSFDLITGTPPYFPVTEGVLPTVQGRGMCSFELRGGVETYCLAAKRCLRKSKEARFVFVQTAIEIKRSERAIWDLGEMEVLERVDFLGSESKKDPLFVIFVCGWGEKKEMYPTRTIAVRTSDGAYTRKYHDMLVLVGKPPLQ</sequence>
<accession>A0A1Y2D1A2</accession>
<evidence type="ECO:0000313" key="1">
    <source>
        <dbReference type="EMBL" id="ORY53052.1"/>
    </source>
</evidence>
<comment type="caution">
    <text evidence="1">The sequence shown here is derived from an EMBL/GenBank/DDBJ whole genome shotgun (WGS) entry which is preliminary data.</text>
</comment>
<dbReference type="Proteomes" id="UP000193642">
    <property type="component" value="Unassembled WGS sequence"/>
</dbReference>
<keyword evidence="2" id="KW-1185">Reference proteome</keyword>
<protein>
    <recommendedName>
        <fullName evidence="3">S-adenosyl-L-methionine-dependent methyltransferase</fullName>
    </recommendedName>
</protein>
<evidence type="ECO:0008006" key="3">
    <source>
        <dbReference type="Google" id="ProtNLM"/>
    </source>
</evidence>
<dbReference type="SUPFAM" id="SSF53335">
    <property type="entry name" value="S-adenosyl-L-methionine-dependent methyltransferases"/>
    <property type="match status" value="1"/>
</dbReference>
<name>A0A1Y2D1A2_9FUNG</name>
<proteinExistence type="predicted"/>
<dbReference type="PANTHER" id="PTHR47739:SF1">
    <property type="entry name" value="TRNA1(VAL) (ADENINE(37)-N6)-METHYLTRANSFERASE"/>
    <property type="match status" value="1"/>
</dbReference>
<gene>
    <name evidence="1" type="ORF">BCR33DRAFT_185372</name>
</gene>
<dbReference type="AlphaFoldDB" id="A0A1Y2D1A2"/>
<evidence type="ECO:0000313" key="2">
    <source>
        <dbReference type="Proteomes" id="UP000193642"/>
    </source>
</evidence>